<protein>
    <recommendedName>
        <fullName evidence="3">DUF3793 domain-containing protein</fullName>
    </recommendedName>
</protein>
<evidence type="ECO:0000313" key="1">
    <source>
        <dbReference type="EMBL" id="SFF70914.1"/>
    </source>
</evidence>
<dbReference type="eggNOG" id="ENOG5032SGE">
    <property type="taxonomic scope" value="Bacteria"/>
</dbReference>
<dbReference type="EMBL" id="FOOE01000007">
    <property type="protein sequence ID" value="SFF70914.1"/>
    <property type="molecule type" value="Genomic_DNA"/>
</dbReference>
<gene>
    <name evidence="1" type="ORF">SAMN04487885_107105</name>
</gene>
<evidence type="ECO:0008006" key="3">
    <source>
        <dbReference type="Google" id="ProtNLM"/>
    </source>
</evidence>
<accession>A0A1I2KV75</accession>
<proteinExistence type="predicted"/>
<dbReference type="STRING" id="1529.SAMN04487885_107105"/>
<sequence length="209" mass="24281">MCAVVKSLYETLKEMNDKDYIEKFLVYNLSIVIEGSKPSATVTLKKDCDNTYGKWMEHGRKFIDNIGLNYIVLREDLNSAILLIYNAEILKSYLFTEKSYQFLTGIGYSLDQDLESYLSKLKERYSLYHCPHELGIFLGYPINDVKDFMKCTSKQCLMCGYWKVYNDLDSAVKVFEKYDTIKKQAAQSIIHGLQAHDLVYKLKKIDYSA</sequence>
<evidence type="ECO:0000313" key="2">
    <source>
        <dbReference type="Proteomes" id="UP000182135"/>
    </source>
</evidence>
<reference evidence="1 2" key="1">
    <citation type="submission" date="2016-10" db="EMBL/GenBank/DDBJ databases">
        <authorList>
            <person name="de Groot N.N."/>
        </authorList>
    </citation>
    <scope>NUCLEOTIDE SEQUENCE [LARGE SCALE GENOMIC DNA]</scope>
    <source>
        <strain evidence="1 2">NLAE-zl-G419</strain>
    </source>
</reference>
<dbReference type="AlphaFoldDB" id="A0A1I2KV75"/>
<organism evidence="1 2">
    <name type="scientific">Clostridium cadaveris</name>
    <dbReference type="NCBI Taxonomy" id="1529"/>
    <lineage>
        <taxon>Bacteria</taxon>
        <taxon>Bacillati</taxon>
        <taxon>Bacillota</taxon>
        <taxon>Clostridia</taxon>
        <taxon>Eubacteriales</taxon>
        <taxon>Clostridiaceae</taxon>
        <taxon>Clostridium</taxon>
    </lineage>
</organism>
<name>A0A1I2KV75_9CLOT</name>
<dbReference type="Pfam" id="PF12672">
    <property type="entry name" value="DUF3793"/>
    <property type="match status" value="1"/>
</dbReference>
<dbReference type="RefSeq" id="WP_027639375.1">
    <property type="nucleotide sequence ID" value="NZ_BAAACD010000007.1"/>
</dbReference>
<dbReference type="GeneID" id="90545626"/>
<dbReference type="Proteomes" id="UP000182135">
    <property type="component" value="Unassembled WGS sequence"/>
</dbReference>
<keyword evidence="2" id="KW-1185">Reference proteome</keyword>
<dbReference type="InterPro" id="IPR024523">
    <property type="entry name" value="DUF3793"/>
</dbReference>